<accession>A0A6C0DXE2</accession>
<organism evidence="1">
    <name type="scientific">viral metagenome</name>
    <dbReference type="NCBI Taxonomy" id="1070528"/>
    <lineage>
        <taxon>unclassified sequences</taxon>
        <taxon>metagenomes</taxon>
        <taxon>organismal metagenomes</taxon>
    </lineage>
</organism>
<dbReference type="EMBL" id="MN739684">
    <property type="protein sequence ID" value="QHT20990.1"/>
    <property type="molecule type" value="Genomic_DNA"/>
</dbReference>
<dbReference type="AlphaFoldDB" id="A0A6C0DXE2"/>
<evidence type="ECO:0000313" key="1">
    <source>
        <dbReference type="EMBL" id="QHT20990.1"/>
    </source>
</evidence>
<reference evidence="1" key="1">
    <citation type="journal article" date="2020" name="Nature">
        <title>Giant virus diversity and host interactions through global metagenomics.</title>
        <authorList>
            <person name="Schulz F."/>
            <person name="Roux S."/>
            <person name="Paez-Espino D."/>
            <person name="Jungbluth S."/>
            <person name="Walsh D.A."/>
            <person name="Denef V.J."/>
            <person name="McMahon K.D."/>
            <person name="Konstantinidis K.T."/>
            <person name="Eloe-Fadrosh E.A."/>
            <person name="Kyrpides N.C."/>
            <person name="Woyke T."/>
        </authorList>
    </citation>
    <scope>NUCLEOTIDE SEQUENCE</scope>
    <source>
        <strain evidence="1">GVMAG-M-3300023174-75</strain>
    </source>
</reference>
<sequence>MTYSNEHSDYITKKINIIRENKTKWNSKIVDTTHEDFIRDYGSSVFTNLIRNTFTGTYVKKFKCGDCHAIASERCHGKGEERPLLLKRALEKVWPDTSKPISMKIIVIAFLEEHKTTKFSFKCHTCHVNEK</sequence>
<protein>
    <submittedName>
        <fullName evidence="1">Uncharacterized protein</fullName>
    </submittedName>
</protein>
<proteinExistence type="predicted"/>
<name>A0A6C0DXE2_9ZZZZ</name>